<dbReference type="SUPFAM" id="SSF82671">
    <property type="entry name" value="SEA domain"/>
    <property type="match status" value="1"/>
</dbReference>
<dbReference type="EMBL" id="MU826359">
    <property type="protein sequence ID" value="KAJ7379176.1"/>
    <property type="molecule type" value="Genomic_DNA"/>
</dbReference>
<reference evidence="3" key="1">
    <citation type="submission" date="2023-01" db="EMBL/GenBank/DDBJ databases">
        <title>Genome assembly of the deep-sea coral Lophelia pertusa.</title>
        <authorList>
            <person name="Herrera S."/>
            <person name="Cordes E."/>
        </authorList>
    </citation>
    <scope>NUCLEOTIDE SEQUENCE</scope>
    <source>
        <strain evidence="3">USNM1676648</strain>
        <tissue evidence="3">Polyp</tissue>
    </source>
</reference>
<name>A0A9W9ZCX3_9CNID</name>
<dbReference type="Gene3D" id="3.30.70.960">
    <property type="entry name" value="SEA domain"/>
    <property type="match status" value="1"/>
</dbReference>
<feature type="chain" id="PRO_5040744095" description="SEA domain-containing protein" evidence="1">
    <location>
        <begin position="17"/>
        <end position="339"/>
    </location>
</feature>
<evidence type="ECO:0000256" key="1">
    <source>
        <dbReference type="SAM" id="SignalP"/>
    </source>
</evidence>
<gene>
    <name evidence="3" type="ORF">OS493_017675</name>
</gene>
<proteinExistence type="predicted"/>
<accession>A0A9W9ZCX3</accession>
<evidence type="ECO:0000259" key="2">
    <source>
        <dbReference type="PROSITE" id="PS50024"/>
    </source>
</evidence>
<sequence>MRIYFLVCALLAYSEFFFLEGKMYPGSMTFKQKWADLRAMPGSSQYHVMVTNIENSIREVFKNDSNFQNIKVTQLRENEANKKSTIRGILAADFKLSFNNQSRARSSIYNLFREVQSGAVDGIPVQKGSLVIHGLANMTWPHKQERNRTHQQLDHVASIIQNTWPSGSYGLPKPGSGCPNKQWREGFRYHDSENVENTNVKPNRSHLSGPVSPHGVRQEFCIHMDTPGKNIPWPRGKYCIYRKGETCPTGLLEGWVRWDDENTRIDFPNTFGGELPDGIYGENTVIYFCCSTSGKKSASISLPYGSPFYLIAYGSHRCQEVRYHKAGLHSTIVTSKASP</sequence>
<dbReference type="AlphaFoldDB" id="A0A9W9ZCX3"/>
<dbReference type="InterPro" id="IPR036364">
    <property type="entry name" value="SEA_dom_sf"/>
</dbReference>
<feature type="domain" description="SEA" evidence="2">
    <location>
        <begin position="20"/>
        <end position="137"/>
    </location>
</feature>
<protein>
    <recommendedName>
        <fullName evidence="2">SEA domain-containing protein</fullName>
    </recommendedName>
</protein>
<evidence type="ECO:0000313" key="3">
    <source>
        <dbReference type="EMBL" id="KAJ7379176.1"/>
    </source>
</evidence>
<organism evidence="3 4">
    <name type="scientific">Desmophyllum pertusum</name>
    <dbReference type="NCBI Taxonomy" id="174260"/>
    <lineage>
        <taxon>Eukaryota</taxon>
        <taxon>Metazoa</taxon>
        <taxon>Cnidaria</taxon>
        <taxon>Anthozoa</taxon>
        <taxon>Hexacorallia</taxon>
        <taxon>Scleractinia</taxon>
        <taxon>Caryophylliina</taxon>
        <taxon>Caryophylliidae</taxon>
        <taxon>Desmophyllum</taxon>
    </lineage>
</organism>
<keyword evidence="1" id="KW-0732">Signal</keyword>
<evidence type="ECO:0000313" key="4">
    <source>
        <dbReference type="Proteomes" id="UP001163046"/>
    </source>
</evidence>
<dbReference type="PANTHER" id="PTHR19324">
    <property type="entry name" value="PERFORIN-LIKE PROTEIN 1"/>
    <property type="match status" value="1"/>
</dbReference>
<dbReference type="Pfam" id="PF16977">
    <property type="entry name" value="ApeC"/>
    <property type="match status" value="1"/>
</dbReference>
<feature type="signal peptide" evidence="1">
    <location>
        <begin position="1"/>
        <end position="16"/>
    </location>
</feature>
<comment type="caution">
    <text evidence="3">The sequence shown here is derived from an EMBL/GenBank/DDBJ whole genome shotgun (WGS) entry which is preliminary data.</text>
</comment>
<dbReference type="PROSITE" id="PS50024">
    <property type="entry name" value="SEA"/>
    <property type="match status" value="1"/>
</dbReference>
<keyword evidence="4" id="KW-1185">Reference proteome</keyword>
<dbReference type="PANTHER" id="PTHR19324:SF33">
    <property type="entry name" value="MUCIN-5AC"/>
    <property type="match status" value="1"/>
</dbReference>
<dbReference type="OrthoDB" id="5954510at2759"/>
<dbReference type="InterPro" id="IPR031569">
    <property type="entry name" value="ApeC"/>
</dbReference>
<dbReference type="Proteomes" id="UP001163046">
    <property type="component" value="Unassembled WGS sequence"/>
</dbReference>
<dbReference type="InterPro" id="IPR000082">
    <property type="entry name" value="SEA_dom"/>
</dbReference>